<evidence type="ECO:0000256" key="1">
    <source>
        <dbReference type="ARBA" id="ARBA00006754"/>
    </source>
</evidence>
<dbReference type="PANTHER" id="PTHR33744:SF1">
    <property type="entry name" value="DNA-BINDING TRANSCRIPTIONAL ACTIVATOR ADER"/>
    <property type="match status" value="1"/>
</dbReference>
<comment type="similarity">
    <text evidence="1">Belongs to the CdaR family.</text>
</comment>
<sequence length="500" mass="52575">MTAVAALLSDPHVARLVTRLPPDGVDARAVTEVQVAEDVAAIARVGAGAMVVLTARASAALSGYRLDLAVRLAADRRAAALVLLSGEETVVGTSAQAIAGAGRVTVLRADPAVPTAELVVAVDRRLNDGAAAALHRVHRGLTRLDTLRAEDAPIEALLEAAGECLGEPVELRPPRAAELGVPVRVEGRTEGTLSTARPADRFGELAAELVLALASAAVAEGLQRTRRAEEAPDQRRAELLTELLLAEPPQAGGLLDRARALGIDIDGWHTAVLLETDEAPDHAGSDSSRFDRALAVRRAALEVARDAGGVWHRARSGGTLLVVRIDPDDPGLGAISRAGTVATGIVSRVAEVGATTRAGVGSSHPGLAGLRRSVAEARAALSGRDAPVVSFDSLGTNRFLAEWSASTVGREIGQTLLAPLERLGPERRATAVRTLAAYLDHHGSLLHAAEALHLHRNSLAYRLKRILAVLDVDLDDPNQWMMLQLACRARLLQETTRNRP</sequence>
<accession>A0A543DQM6</accession>
<evidence type="ECO:0000259" key="2">
    <source>
        <dbReference type="Pfam" id="PF13556"/>
    </source>
</evidence>
<dbReference type="InterPro" id="IPR042070">
    <property type="entry name" value="PucR_C-HTH_sf"/>
</dbReference>
<evidence type="ECO:0000259" key="3">
    <source>
        <dbReference type="Pfam" id="PF17853"/>
    </source>
</evidence>
<dbReference type="PANTHER" id="PTHR33744">
    <property type="entry name" value="CARBOHYDRATE DIACID REGULATOR"/>
    <property type="match status" value="1"/>
</dbReference>
<keyword evidence="5" id="KW-1185">Reference proteome</keyword>
<dbReference type="OrthoDB" id="3190266at2"/>
<dbReference type="EMBL" id="VFPA01000002">
    <property type="protein sequence ID" value="TQM11613.1"/>
    <property type="molecule type" value="Genomic_DNA"/>
</dbReference>
<evidence type="ECO:0000313" key="5">
    <source>
        <dbReference type="Proteomes" id="UP000315677"/>
    </source>
</evidence>
<protein>
    <submittedName>
        <fullName evidence="4">Sugar diacid utilization regulator</fullName>
    </submittedName>
</protein>
<dbReference type="InterPro" id="IPR025736">
    <property type="entry name" value="PucR_C-HTH_dom"/>
</dbReference>
<dbReference type="InterPro" id="IPR051448">
    <property type="entry name" value="CdaR-like_regulators"/>
</dbReference>
<gene>
    <name evidence="4" type="ORF">FB558_4178</name>
</gene>
<dbReference type="RefSeq" id="WP_142055889.1">
    <property type="nucleotide sequence ID" value="NZ_VFPA01000002.1"/>
</dbReference>
<proteinExistence type="inferred from homology"/>
<dbReference type="Pfam" id="PF13556">
    <property type="entry name" value="HTH_30"/>
    <property type="match status" value="1"/>
</dbReference>
<dbReference type="InterPro" id="IPR041522">
    <property type="entry name" value="CdaR_GGDEF"/>
</dbReference>
<organism evidence="4 5">
    <name type="scientific">Pseudonocardia kunmingensis</name>
    <dbReference type="NCBI Taxonomy" id="630975"/>
    <lineage>
        <taxon>Bacteria</taxon>
        <taxon>Bacillati</taxon>
        <taxon>Actinomycetota</taxon>
        <taxon>Actinomycetes</taxon>
        <taxon>Pseudonocardiales</taxon>
        <taxon>Pseudonocardiaceae</taxon>
        <taxon>Pseudonocardia</taxon>
    </lineage>
</organism>
<comment type="caution">
    <text evidence="4">The sequence shown here is derived from an EMBL/GenBank/DDBJ whole genome shotgun (WGS) entry which is preliminary data.</text>
</comment>
<feature type="domain" description="PucR C-terminal helix-turn-helix" evidence="2">
    <location>
        <begin position="432"/>
        <end position="489"/>
    </location>
</feature>
<evidence type="ECO:0000313" key="4">
    <source>
        <dbReference type="EMBL" id="TQM11613.1"/>
    </source>
</evidence>
<name>A0A543DQM6_9PSEU</name>
<dbReference type="Gene3D" id="1.10.10.2840">
    <property type="entry name" value="PucR C-terminal helix-turn-helix domain"/>
    <property type="match status" value="1"/>
</dbReference>
<dbReference type="Proteomes" id="UP000315677">
    <property type="component" value="Unassembled WGS sequence"/>
</dbReference>
<dbReference type="AlphaFoldDB" id="A0A543DQM6"/>
<reference evidence="4 5" key="1">
    <citation type="submission" date="2019-06" db="EMBL/GenBank/DDBJ databases">
        <title>Sequencing the genomes of 1000 actinobacteria strains.</title>
        <authorList>
            <person name="Klenk H.-P."/>
        </authorList>
    </citation>
    <scope>NUCLEOTIDE SEQUENCE [LARGE SCALE GENOMIC DNA]</scope>
    <source>
        <strain evidence="4 5">DSM 45301</strain>
    </source>
</reference>
<feature type="domain" description="CdaR GGDEF-like" evidence="3">
    <location>
        <begin position="253"/>
        <end position="381"/>
    </location>
</feature>
<dbReference type="Pfam" id="PF17853">
    <property type="entry name" value="GGDEF_2"/>
    <property type="match status" value="1"/>
</dbReference>